<name>A0A366E7B9_9BACI</name>
<dbReference type="RefSeq" id="WP_113868675.1">
    <property type="nucleotide sequence ID" value="NZ_BAABQN010000005.1"/>
</dbReference>
<dbReference type="STRING" id="200904.GCA_900168775_01186"/>
<dbReference type="Gene3D" id="1.10.3210.10">
    <property type="entry name" value="Hypothetical protein af1432"/>
    <property type="match status" value="1"/>
</dbReference>
<proteinExistence type="predicted"/>
<dbReference type="GO" id="GO:0016787">
    <property type="term" value="F:hydrolase activity"/>
    <property type="evidence" value="ECO:0007669"/>
    <property type="project" value="UniProtKB-KW"/>
</dbReference>
<dbReference type="PANTHER" id="PTHR37294">
    <property type="entry name" value="3'-5' EXORIBONUCLEASE YHAM"/>
    <property type="match status" value="1"/>
</dbReference>
<dbReference type="EMBL" id="QNRI01000005">
    <property type="protein sequence ID" value="RBO98266.1"/>
    <property type="molecule type" value="Genomic_DNA"/>
</dbReference>
<reference evidence="3 4" key="1">
    <citation type="submission" date="2018-06" db="EMBL/GenBank/DDBJ databases">
        <title>Genomic Encyclopedia of Type Strains, Phase IV (KMG-IV): sequencing the most valuable type-strain genomes for metagenomic binning, comparative biology and taxonomic classification.</title>
        <authorList>
            <person name="Goeker M."/>
        </authorList>
    </citation>
    <scope>NUCLEOTIDE SEQUENCE [LARGE SCALE GENOMIC DNA]</scope>
    <source>
        <strain evidence="3 4">DSM 15140</strain>
    </source>
</reference>
<evidence type="ECO:0000259" key="2">
    <source>
        <dbReference type="Pfam" id="PF01966"/>
    </source>
</evidence>
<dbReference type="Proteomes" id="UP000252254">
    <property type="component" value="Unassembled WGS sequence"/>
</dbReference>
<gene>
    <name evidence="3" type="ORF">DES48_105117</name>
</gene>
<protein>
    <submittedName>
        <fullName evidence="3">3'-5' exoribonuclease</fullName>
    </submittedName>
</protein>
<keyword evidence="4" id="KW-1185">Reference proteome</keyword>
<comment type="caution">
    <text evidence="3">The sequence shown here is derived from an EMBL/GenBank/DDBJ whole genome shotgun (WGS) entry which is preliminary data.</text>
</comment>
<evidence type="ECO:0000313" key="3">
    <source>
        <dbReference type="EMBL" id="RBO98266.1"/>
    </source>
</evidence>
<accession>A0A366E7B9</accession>
<organism evidence="3 4">
    <name type="scientific">Paraliobacillus ryukyuensis</name>
    <dbReference type="NCBI Taxonomy" id="200904"/>
    <lineage>
        <taxon>Bacteria</taxon>
        <taxon>Bacillati</taxon>
        <taxon>Bacillota</taxon>
        <taxon>Bacilli</taxon>
        <taxon>Bacillales</taxon>
        <taxon>Bacillaceae</taxon>
        <taxon>Paraliobacillus</taxon>
    </lineage>
</organism>
<dbReference type="SUPFAM" id="SSF109604">
    <property type="entry name" value="HD-domain/PDEase-like"/>
    <property type="match status" value="1"/>
</dbReference>
<evidence type="ECO:0000256" key="1">
    <source>
        <dbReference type="ARBA" id="ARBA00022801"/>
    </source>
</evidence>
<sequence>MPAQGHYFYQFIPVSYQLTESDKQKILTQFPSPTLPTGEHFFSIQEKEKGDFINELLLLNESETRLTKTNKQFLKMSFSNNAGIIQAKMWDNNGEIAANKSLIEQYSIFQVQGMVDEFKGNKSITVNRLEPVKEDINPFKLLPYTNQDLDQLTTELFSYLYELEEPYQTICLQAMNELWQDFSTAPAAKGFHHNYLGGLLKHTVGLMRFARYILKFEDHPIQALIKLVSIVEKAYKNELWQSYQAPNAKLIWRDTVDHLYHMIEGTKDYQEQTPNYDVLLTSILFHDIGKLCEYDYTSRSAKAFELLYPTADMTNLQNNKQAGIAMDPLGVLIGHIPYGVMLFNKMMELSKVQLSVTSIHAISHCILCHHGLPEWGSAVRKPQSLEGYLIHIVDYLDSRYENTETTK</sequence>
<feature type="domain" description="HD" evidence="2">
    <location>
        <begin position="256"/>
        <end position="397"/>
    </location>
</feature>
<dbReference type="GO" id="GO:0031125">
    <property type="term" value="P:rRNA 3'-end processing"/>
    <property type="evidence" value="ECO:0007669"/>
    <property type="project" value="TreeGrafter"/>
</dbReference>
<keyword evidence="1" id="KW-0378">Hydrolase</keyword>
<dbReference type="OrthoDB" id="9778453at2"/>
<evidence type="ECO:0000313" key="4">
    <source>
        <dbReference type="Proteomes" id="UP000252254"/>
    </source>
</evidence>
<dbReference type="Pfam" id="PF01966">
    <property type="entry name" value="HD"/>
    <property type="match status" value="1"/>
</dbReference>
<dbReference type="PANTHER" id="PTHR37294:SF1">
    <property type="entry name" value="3'-5' EXORIBONUCLEASE YHAM"/>
    <property type="match status" value="1"/>
</dbReference>
<dbReference type="AlphaFoldDB" id="A0A366E7B9"/>
<dbReference type="InterPro" id="IPR006674">
    <property type="entry name" value="HD_domain"/>
</dbReference>
<dbReference type="InterPro" id="IPR050798">
    <property type="entry name" value="YhaM_exoribonuc/phosphodiest"/>
</dbReference>